<evidence type="ECO:0000313" key="2">
    <source>
        <dbReference type="EMBL" id="MFC5380624.1"/>
    </source>
</evidence>
<feature type="region of interest" description="Disordered" evidence="1">
    <location>
        <begin position="314"/>
        <end position="333"/>
    </location>
</feature>
<dbReference type="SUPFAM" id="SSF69572">
    <property type="entry name" value="Activating enzymes of the ubiquitin-like proteins"/>
    <property type="match status" value="1"/>
</dbReference>
<gene>
    <name evidence="2" type="ORF">ACFPJ6_07475</name>
</gene>
<dbReference type="InterPro" id="IPR035985">
    <property type="entry name" value="Ubiquitin-activating_enz"/>
</dbReference>
<dbReference type="Gene3D" id="3.40.50.720">
    <property type="entry name" value="NAD(P)-binding Rossmann-like Domain"/>
    <property type="match status" value="1"/>
</dbReference>
<feature type="compositionally biased region" description="Basic and acidic residues" evidence="1">
    <location>
        <begin position="323"/>
        <end position="333"/>
    </location>
</feature>
<dbReference type="EMBL" id="JBHSLD010000007">
    <property type="protein sequence ID" value="MFC5380624.1"/>
    <property type="molecule type" value="Genomic_DNA"/>
</dbReference>
<protein>
    <recommendedName>
        <fullName evidence="4">Bacteriocin biosynthesis cyclodehydratase domain-containing protein</fullName>
    </recommendedName>
</protein>
<evidence type="ECO:0000256" key="1">
    <source>
        <dbReference type="SAM" id="MobiDB-lite"/>
    </source>
</evidence>
<reference evidence="3" key="1">
    <citation type="journal article" date="2019" name="Int. J. Syst. Evol. Microbiol.">
        <title>The Global Catalogue of Microorganisms (GCM) 10K type strain sequencing project: providing services to taxonomists for standard genome sequencing and annotation.</title>
        <authorList>
            <consortium name="The Broad Institute Genomics Platform"/>
            <consortium name="The Broad Institute Genome Sequencing Center for Infectious Disease"/>
            <person name="Wu L."/>
            <person name="Ma J."/>
        </authorList>
    </citation>
    <scope>NUCLEOTIDE SEQUENCE [LARGE SCALE GENOMIC DNA]</scope>
    <source>
        <strain evidence="3">CCUG 43114</strain>
    </source>
</reference>
<name>A0ABW0GLV8_9MICO</name>
<organism evidence="2 3">
    <name type="scientific">Aquipuribacter nitratireducens</name>
    <dbReference type="NCBI Taxonomy" id="650104"/>
    <lineage>
        <taxon>Bacteria</taxon>
        <taxon>Bacillati</taxon>
        <taxon>Actinomycetota</taxon>
        <taxon>Actinomycetes</taxon>
        <taxon>Micrococcales</taxon>
        <taxon>Intrasporangiaceae</taxon>
        <taxon>Aquipuribacter</taxon>
    </lineage>
</organism>
<dbReference type="RefSeq" id="WP_340267918.1">
    <property type="nucleotide sequence ID" value="NZ_JBBEOG010000002.1"/>
</dbReference>
<keyword evidence="3" id="KW-1185">Reference proteome</keyword>
<proteinExistence type="predicted"/>
<dbReference type="Proteomes" id="UP001596122">
    <property type="component" value="Unassembled WGS sequence"/>
</dbReference>
<comment type="caution">
    <text evidence="2">The sequence shown here is derived from an EMBL/GenBank/DDBJ whole genome shotgun (WGS) entry which is preliminary data.</text>
</comment>
<accession>A0ABW0GLV8</accession>
<evidence type="ECO:0008006" key="4">
    <source>
        <dbReference type="Google" id="ProtNLM"/>
    </source>
</evidence>
<evidence type="ECO:0000313" key="3">
    <source>
        <dbReference type="Proteomes" id="UP001596122"/>
    </source>
</evidence>
<sequence>MRSDVVVWAPGRTRAVRGTTALQVGSGRRARVVDGLGPADWAVVAGLDRGVDAARLDERGRWLVALLRGCGAVVPAVAARVPDARGPGPEVAVVGGRGLGIVLTAVLAASGAGTAALVDDATVGPDDVLPGGACAGDVGRRAVHAAAEAVHRVAPLARTGCPAVPDLVVVVAERAHDAPASAPLVQQGVTHVPVLLRDDDVLVGPLVVPGRGPCLHCVDLLHRDVDPAWPDAVRGLRARALAGARPVPSAATSAAVAAVVARLSAAVLPRAVTAGAVAPPGAGARVDHDGEVEWERWSAHPACGCVGLPHDEATEGWVGPPGRGDRDGATMAG</sequence>